<evidence type="ECO:0000313" key="12">
    <source>
        <dbReference type="EMBL" id="EKT58576.1"/>
    </source>
</evidence>
<dbReference type="Proteomes" id="UP000010290">
    <property type="component" value="Chromosome"/>
</dbReference>
<keyword evidence="12" id="KW-0969">Cilium</keyword>
<dbReference type="EMBL" id="AKKN01000007">
    <property type="protein sequence ID" value="EKT58576.1"/>
    <property type="molecule type" value="Genomic_DNA"/>
</dbReference>
<evidence type="ECO:0000256" key="5">
    <source>
        <dbReference type="ARBA" id="ARBA00022475"/>
    </source>
</evidence>
<keyword evidence="6 11" id="KW-0145">Chemotaxis</keyword>
<dbReference type="GO" id="GO:0005886">
    <property type="term" value="C:plasma membrane"/>
    <property type="evidence" value="ECO:0007669"/>
    <property type="project" value="UniProtKB-SubCell"/>
</dbReference>
<evidence type="ECO:0000256" key="7">
    <source>
        <dbReference type="ARBA" id="ARBA00022795"/>
    </source>
</evidence>
<proteinExistence type="inferred from homology"/>
<evidence type="ECO:0000256" key="9">
    <source>
        <dbReference type="ARBA" id="ARBA00023136"/>
    </source>
</evidence>
<dbReference type="GO" id="GO:0006935">
    <property type="term" value="P:chemotaxis"/>
    <property type="evidence" value="ECO:0007669"/>
    <property type="project" value="UniProtKB-UniRule"/>
</dbReference>
<evidence type="ECO:0000256" key="2">
    <source>
        <dbReference type="ARBA" id="ARBA00010004"/>
    </source>
</evidence>
<keyword evidence="8 11" id="KW-0653">Protein transport</keyword>
<dbReference type="Pfam" id="PF02050">
    <property type="entry name" value="FliJ"/>
    <property type="match status" value="1"/>
</dbReference>
<dbReference type="PANTHER" id="PTHR38786:SF1">
    <property type="entry name" value="FLAGELLAR FLIJ PROTEIN"/>
    <property type="match status" value="1"/>
</dbReference>
<dbReference type="InterPro" id="IPR053716">
    <property type="entry name" value="Flag_assembly_chemotaxis_eff"/>
</dbReference>
<dbReference type="GO" id="GO:0009288">
    <property type="term" value="C:bacterial-type flagellum"/>
    <property type="evidence" value="ECO:0007669"/>
    <property type="project" value="UniProtKB-UniRule"/>
</dbReference>
<dbReference type="GO" id="GO:0015031">
    <property type="term" value="P:protein transport"/>
    <property type="evidence" value="ECO:0007669"/>
    <property type="project" value="UniProtKB-UniRule"/>
</dbReference>
<keyword evidence="4 11" id="KW-0813">Transport</keyword>
<evidence type="ECO:0000256" key="11">
    <source>
        <dbReference type="PIRNR" id="PIRNR019404"/>
    </source>
</evidence>
<organism evidence="12 13">
    <name type="scientific">Providencia sneebia DSM 19967</name>
    <dbReference type="NCBI Taxonomy" id="1141660"/>
    <lineage>
        <taxon>Bacteria</taxon>
        <taxon>Pseudomonadati</taxon>
        <taxon>Pseudomonadota</taxon>
        <taxon>Gammaproteobacteria</taxon>
        <taxon>Enterobacterales</taxon>
        <taxon>Morganellaceae</taxon>
        <taxon>Providencia</taxon>
    </lineage>
</organism>
<evidence type="ECO:0000313" key="13">
    <source>
        <dbReference type="Proteomes" id="UP000010290"/>
    </source>
</evidence>
<dbReference type="GO" id="GO:0071973">
    <property type="term" value="P:bacterial-type flagellum-dependent cell motility"/>
    <property type="evidence" value="ECO:0007669"/>
    <property type="project" value="InterPro"/>
</dbReference>
<dbReference type="GO" id="GO:0003774">
    <property type="term" value="F:cytoskeletal motor activity"/>
    <property type="evidence" value="ECO:0007669"/>
    <property type="project" value="UniProtKB-UniRule"/>
</dbReference>
<dbReference type="OrthoDB" id="6465096at2"/>
<evidence type="ECO:0000256" key="3">
    <source>
        <dbReference type="ARBA" id="ARBA00020392"/>
    </source>
</evidence>
<sequence>MNDNTLLILLNLAQEASHEAAKNLAHVRLTKTKIAQQIKLLENYRAEYNEILNQNLHQGISHDKLQNYHQFLTILEIAINYQKDQLTLWSQYINEANLYWQKKQQRVNAFKILIQRAKQKKNKYLNDLEQKQIDEFALKAALRRTQ</sequence>
<evidence type="ECO:0000256" key="1">
    <source>
        <dbReference type="ARBA" id="ARBA00004413"/>
    </source>
</evidence>
<evidence type="ECO:0000256" key="10">
    <source>
        <dbReference type="ARBA" id="ARBA00023225"/>
    </source>
</evidence>
<reference evidence="12 13" key="1">
    <citation type="journal article" date="2012" name="BMC Genomics">
        <title>Comparative genomics of bacteria in the genus Providencia isolated from wild Drosophila melanogaster.</title>
        <authorList>
            <person name="Galac M.R."/>
            <person name="Lazzaro B.P."/>
        </authorList>
    </citation>
    <scope>NUCLEOTIDE SEQUENCE [LARGE SCALE GENOMIC DNA]</scope>
    <source>
        <strain evidence="12 13">DSM 19967</strain>
    </source>
</reference>
<comment type="subcellular location">
    <subcellularLocation>
        <location evidence="1">Cell membrane</location>
        <topology evidence="1">Peripheral membrane protein</topology>
        <orientation evidence="1">Cytoplasmic side</orientation>
    </subcellularLocation>
</comment>
<keyword evidence="7 11" id="KW-1005">Bacterial flagellum biogenesis</keyword>
<dbReference type="InterPro" id="IPR052570">
    <property type="entry name" value="FliJ"/>
</dbReference>
<comment type="caution">
    <text evidence="12">The sequence shown here is derived from an EMBL/GenBank/DDBJ whole genome shotgun (WGS) entry which is preliminary data.</text>
</comment>
<dbReference type="InterPro" id="IPR018006">
    <property type="entry name" value="Flag_FliJ_proteobac"/>
</dbReference>
<evidence type="ECO:0000256" key="4">
    <source>
        <dbReference type="ARBA" id="ARBA00022448"/>
    </source>
</evidence>
<dbReference type="HOGENOM" id="CLU_119965_2_1_6"/>
<keyword evidence="9 11" id="KW-0472">Membrane</keyword>
<dbReference type="NCBIfam" id="TIGR02473">
    <property type="entry name" value="flagell_FliJ"/>
    <property type="match status" value="1"/>
</dbReference>
<dbReference type="GO" id="GO:0044781">
    <property type="term" value="P:bacterial-type flagellum organization"/>
    <property type="evidence" value="ECO:0007669"/>
    <property type="project" value="UniProtKB-KW"/>
</dbReference>
<comment type="similarity">
    <text evidence="2 11">Belongs to the FliJ family.</text>
</comment>
<evidence type="ECO:0000256" key="6">
    <source>
        <dbReference type="ARBA" id="ARBA00022500"/>
    </source>
</evidence>
<keyword evidence="10 11" id="KW-1006">Bacterial flagellum protein export</keyword>
<keyword evidence="5 11" id="KW-1003">Cell membrane</keyword>
<protein>
    <recommendedName>
        <fullName evidence="3 11">Flagellar FliJ protein</fullName>
    </recommendedName>
</protein>
<keyword evidence="12" id="KW-0282">Flagellum</keyword>
<dbReference type="PIRSF" id="PIRSF019404">
    <property type="entry name" value="FliJ"/>
    <property type="match status" value="1"/>
</dbReference>
<accession>K8WF71</accession>
<gene>
    <name evidence="12" type="primary">fliJ</name>
    <name evidence="12" type="ORF">OO7_07669</name>
</gene>
<dbReference type="InterPro" id="IPR012823">
    <property type="entry name" value="Flagell_FliJ"/>
</dbReference>
<evidence type="ECO:0000256" key="8">
    <source>
        <dbReference type="ARBA" id="ARBA00022927"/>
    </source>
</evidence>
<keyword evidence="12" id="KW-0966">Cell projection</keyword>
<dbReference type="PANTHER" id="PTHR38786">
    <property type="entry name" value="FLAGELLAR FLIJ PROTEIN"/>
    <property type="match status" value="1"/>
</dbReference>
<dbReference type="Gene3D" id="1.10.287.1700">
    <property type="match status" value="1"/>
</dbReference>
<comment type="function">
    <text evidence="11">Flagellar protein that affects chemotactic events.</text>
</comment>
<dbReference type="PRINTS" id="PR01004">
    <property type="entry name" value="FLGFLIJ"/>
</dbReference>
<dbReference type="PATRIC" id="fig|1141660.3.peg.1536"/>
<dbReference type="RefSeq" id="WP_008915370.1">
    <property type="nucleotide sequence ID" value="NZ_CM001773.1"/>
</dbReference>
<name>K8WF71_9GAMM</name>
<dbReference type="AlphaFoldDB" id="K8WF71"/>
<keyword evidence="13" id="KW-1185">Reference proteome</keyword>